<dbReference type="Pfam" id="PF25976">
    <property type="entry name" value="LpqB_N"/>
    <property type="match status" value="1"/>
</dbReference>
<dbReference type="Pfam" id="PF10646">
    <property type="entry name" value="Germane"/>
    <property type="match status" value="1"/>
</dbReference>
<evidence type="ECO:0000313" key="3">
    <source>
        <dbReference type="EMBL" id="GII00930.1"/>
    </source>
</evidence>
<accession>A0A8J3SZ45</accession>
<organism evidence="3 4">
    <name type="scientific">Planobispora takensis</name>
    <dbReference type="NCBI Taxonomy" id="1367882"/>
    <lineage>
        <taxon>Bacteria</taxon>
        <taxon>Bacillati</taxon>
        <taxon>Actinomycetota</taxon>
        <taxon>Actinomycetes</taxon>
        <taxon>Streptosporangiales</taxon>
        <taxon>Streptosporangiaceae</taxon>
        <taxon>Planobispora</taxon>
    </lineage>
</organism>
<dbReference type="InterPro" id="IPR059026">
    <property type="entry name" value="LpqB_N"/>
</dbReference>
<dbReference type="Proteomes" id="UP000634476">
    <property type="component" value="Unassembled WGS sequence"/>
</dbReference>
<feature type="domain" description="GerMN" evidence="2">
    <location>
        <begin position="196"/>
        <end position="282"/>
    </location>
</feature>
<comment type="caution">
    <text evidence="3">The sequence shown here is derived from an EMBL/GenBank/DDBJ whole genome shotgun (WGS) entry which is preliminary data.</text>
</comment>
<keyword evidence="4" id="KW-1185">Reference proteome</keyword>
<gene>
    <name evidence="3" type="ORF">Pta02_29380</name>
</gene>
<proteinExistence type="predicted"/>
<evidence type="ECO:0000313" key="4">
    <source>
        <dbReference type="Proteomes" id="UP000634476"/>
    </source>
</evidence>
<sequence length="585" mass="62512">MVMATAACSVIPTGPGDVAVDDAGSGDPLDPPYARVIAMPPNPDWTPKEVVAGFQAAMASTGDSGHAVARQYLTASFLKKWDPSGEVMVYRQSALDGGENEEDTKETRVTLKGTVTGTIGQDGLYRPGDDELNEPFTLVKESAGWRIAGGHEGLMLSEADVRRAYRLVDLYFLDSKRTGLVIDQVQLPVNPLSTRAKATVERLLEGPSSSLSGAAQTAFPQDVDLIDVTTENSRVVVNLDKGVSGSDNIAAMSAQLAGTLSELAGGSSVEVRVNGEPYYGDSALVVDAQAQLKFDPWMTPRGMQLFYMQGGALRQLDKDNVGQPVAGAAGDPAKAEGRIGALARPAVSGHTLRQAAVLSDDRRSISVAPLTPDGQWREWVTGNDLITPNWDRYGSLWTVDRPGPQSSIVLRHYYDEEKQQVRPYRVAASDLDTVEVTALKVARDGVHVAVVVRNAMGEDEVKIGTVIGEGAASRIANLRTVVNAGDKQTIKDIAWKDGKSLYVLTGKSELLEASLTAGPKPLVSYPRMESVTALDDVLLAGVKDDDGNRQVVYRNVPGWEPWVKDENGSTGFVPDGPSSPVFPLG</sequence>
<dbReference type="InterPro" id="IPR019606">
    <property type="entry name" value="GerMN"/>
</dbReference>
<dbReference type="SMART" id="SM00909">
    <property type="entry name" value="Germane"/>
    <property type="match status" value="1"/>
</dbReference>
<reference evidence="3" key="1">
    <citation type="submission" date="2021-01" db="EMBL/GenBank/DDBJ databases">
        <title>Whole genome shotgun sequence of Planobispora takensis NBRC 109077.</title>
        <authorList>
            <person name="Komaki H."/>
            <person name="Tamura T."/>
        </authorList>
    </citation>
    <scope>NUCLEOTIDE SEQUENCE</scope>
    <source>
        <strain evidence="3">NBRC 109077</strain>
    </source>
</reference>
<dbReference type="AlphaFoldDB" id="A0A8J3SZ45"/>
<dbReference type="Pfam" id="PF10647">
    <property type="entry name" value="Gmad1"/>
    <property type="match status" value="1"/>
</dbReference>
<feature type="region of interest" description="Disordered" evidence="1">
    <location>
        <begin position="565"/>
        <end position="585"/>
    </location>
</feature>
<dbReference type="InterPro" id="IPR018910">
    <property type="entry name" value="LpqB_C"/>
</dbReference>
<dbReference type="EMBL" id="BOOK01000020">
    <property type="protein sequence ID" value="GII00930.1"/>
    <property type="molecule type" value="Genomic_DNA"/>
</dbReference>
<evidence type="ECO:0000259" key="2">
    <source>
        <dbReference type="SMART" id="SM00909"/>
    </source>
</evidence>
<evidence type="ECO:0000256" key="1">
    <source>
        <dbReference type="SAM" id="MobiDB-lite"/>
    </source>
</evidence>
<name>A0A8J3SZ45_9ACTN</name>
<protein>
    <recommendedName>
        <fullName evidence="2">GerMN domain-containing protein</fullName>
    </recommendedName>
</protein>